<keyword evidence="5" id="KW-0804">Transcription</keyword>
<name>A0A6A4M0C4_9ERIC</name>
<evidence type="ECO:0000256" key="5">
    <source>
        <dbReference type="ARBA" id="ARBA00023163"/>
    </source>
</evidence>
<dbReference type="InterPro" id="IPR044827">
    <property type="entry name" value="GBF-like"/>
</dbReference>
<dbReference type="PANTHER" id="PTHR45967">
    <property type="entry name" value="G-BOX-BINDING FACTOR 3-RELATED"/>
    <property type="match status" value="1"/>
</dbReference>
<keyword evidence="3" id="KW-0805">Transcription regulation</keyword>
<dbReference type="InterPro" id="IPR046347">
    <property type="entry name" value="bZIP_sf"/>
</dbReference>
<dbReference type="Gene3D" id="1.20.5.170">
    <property type="match status" value="1"/>
</dbReference>
<feature type="region of interest" description="Disordered" evidence="7">
    <location>
        <begin position="1"/>
        <end position="25"/>
    </location>
</feature>
<dbReference type="EMBL" id="QEFC01001142">
    <property type="protein sequence ID" value="KAE9460197.1"/>
    <property type="molecule type" value="Genomic_DNA"/>
</dbReference>
<dbReference type="InterPro" id="IPR045314">
    <property type="entry name" value="bZIP_plant_GBF1"/>
</dbReference>
<dbReference type="AlphaFoldDB" id="A0A6A4M0C4"/>
<feature type="region of interest" description="Disordered" evidence="7">
    <location>
        <begin position="194"/>
        <end position="303"/>
    </location>
</feature>
<evidence type="ECO:0000256" key="4">
    <source>
        <dbReference type="ARBA" id="ARBA00023125"/>
    </source>
</evidence>
<gene>
    <name evidence="9" type="ORF">C3L33_07902</name>
</gene>
<evidence type="ECO:0000313" key="9">
    <source>
        <dbReference type="EMBL" id="KAE9460197.1"/>
    </source>
</evidence>
<comment type="subcellular location">
    <subcellularLocation>
        <location evidence="1">Nucleus</location>
    </subcellularLocation>
</comment>
<dbReference type="Pfam" id="PF07777">
    <property type="entry name" value="MFMR"/>
    <property type="match status" value="1"/>
</dbReference>
<dbReference type="GO" id="GO:0000976">
    <property type="term" value="F:transcription cis-regulatory region binding"/>
    <property type="evidence" value="ECO:0007669"/>
    <property type="project" value="UniProtKB-ARBA"/>
</dbReference>
<evidence type="ECO:0000256" key="6">
    <source>
        <dbReference type="ARBA" id="ARBA00023242"/>
    </source>
</evidence>
<dbReference type="CDD" id="cd14702">
    <property type="entry name" value="bZIP_plant_GBF1"/>
    <property type="match status" value="1"/>
</dbReference>
<organism evidence="9 10">
    <name type="scientific">Rhododendron williamsianum</name>
    <dbReference type="NCBI Taxonomy" id="262921"/>
    <lineage>
        <taxon>Eukaryota</taxon>
        <taxon>Viridiplantae</taxon>
        <taxon>Streptophyta</taxon>
        <taxon>Embryophyta</taxon>
        <taxon>Tracheophyta</taxon>
        <taxon>Spermatophyta</taxon>
        <taxon>Magnoliopsida</taxon>
        <taxon>eudicotyledons</taxon>
        <taxon>Gunneridae</taxon>
        <taxon>Pentapetalae</taxon>
        <taxon>asterids</taxon>
        <taxon>Ericales</taxon>
        <taxon>Ericaceae</taxon>
        <taxon>Ericoideae</taxon>
        <taxon>Rhodoreae</taxon>
        <taxon>Rhododendron</taxon>
    </lineage>
</organism>
<dbReference type="SUPFAM" id="SSF57959">
    <property type="entry name" value="Leucine zipper domain"/>
    <property type="match status" value="1"/>
</dbReference>
<feature type="compositionally biased region" description="Polar residues" evidence="7">
    <location>
        <begin position="372"/>
        <end position="383"/>
    </location>
</feature>
<accession>A0A6A4M0C4</accession>
<dbReference type="PROSITE" id="PS00036">
    <property type="entry name" value="BZIP_BASIC"/>
    <property type="match status" value="1"/>
</dbReference>
<proteinExistence type="inferred from homology"/>
<dbReference type="PANTHER" id="PTHR45967:SF1">
    <property type="entry name" value="G-BOX-BINDING FACTOR 3"/>
    <property type="match status" value="1"/>
</dbReference>
<feature type="region of interest" description="Disordered" evidence="7">
    <location>
        <begin position="345"/>
        <end position="419"/>
    </location>
</feature>
<keyword evidence="4" id="KW-0238">DNA-binding</keyword>
<dbReference type="Pfam" id="PF16596">
    <property type="entry name" value="MFMR_assoc"/>
    <property type="match status" value="1"/>
</dbReference>
<dbReference type="InterPro" id="IPR012900">
    <property type="entry name" value="MFMR"/>
</dbReference>
<evidence type="ECO:0000256" key="3">
    <source>
        <dbReference type="ARBA" id="ARBA00023015"/>
    </source>
</evidence>
<keyword evidence="10" id="KW-1185">Reference proteome</keyword>
<feature type="compositionally biased region" description="Basic and acidic residues" evidence="7">
    <location>
        <begin position="384"/>
        <end position="397"/>
    </location>
</feature>
<evidence type="ECO:0000313" key="10">
    <source>
        <dbReference type="Proteomes" id="UP000428333"/>
    </source>
</evidence>
<evidence type="ECO:0000256" key="1">
    <source>
        <dbReference type="ARBA" id="ARBA00004123"/>
    </source>
</evidence>
<dbReference type="InterPro" id="IPR004827">
    <property type="entry name" value="bZIP"/>
</dbReference>
<feature type="domain" description="BZIP" evidence="8">
    <location>
        <begin position="278"/>
        <end position="341"/>
    </location>
</feature>
<comment type="similarity">
    <text evidence="2">Belongs to the bZIP family.</text>
</comment>
<evidence type="ECO:0000256" key="7">
    <source>
        <dbReference type="SAM" id="MobiDB-lite"/>
    </source>
</evidence>
<feature type="compositionally biased region" description="Basic and acidic residues" evidence="7">
    <location>
        <begin position="1"/>
        <end position="14"/>
    </location>
</feature>
<feature type="compositionally biased region" description="Basic and acidic residues" evidence="7">
    <location>
        <begin position="275"/>
        <end position="303"/>
    </location>
</feature>
<reference evidence="9 10" key="1">
    <citation type="journal article" date="2019" name="Genome Biol. Evol.">
        <title>The Rhododendron genome and chromosomal organization provide insight into shared whole-genome duplications across the heath family (Ericaceae).</title>
        <authorList>
            <person name="Soza V.L."/>
            <person name="Lindsley D."/>
            <person name="Waalkes A."/>
            <person name="Ramage E."/>
            <person name="Patwardhan R.P."/>
            <person name="Burton J.N."/>
            <person name="Adey A."/>
            <person name="Kumar A."/>
            <person name="Qiu R."/>
            <person name="Shendure J."/>
            <person name="Hall B."/>
        </authorList>
    </citation>
    <scope>NUCLEOTIDE SEQUENCE [LARGE SCALE GENOMIC DNA]</scope>
    <source>
        <strain evidence="9">RSF 1966-606</strain>
    </source>
</reference>
<dbReference type="SMART" id="SM00338">
    <property type="entry name" value="BRLZ"/>
    <property type="match status" value="1"/>
</dbReference>
<comment type="caution">
    <text evidence="9">The sequence shown here is derived from an EMBL/GenBank/DDBJ whole genome shotgun (WGS) entry which is preliminary data.</text>
</comment>
<dbReference type="PROSITE" id="PS50217">
    <property type="entry name" value="BZIP"/>
    <property type="match status" value="1"/>
</dbReference>
<sequence length="419" mass="45208">MGKSDDTRPSKPEKPSSPPQDQPNVHVYPDWAAVQAYYGPRVPVPPYFNSAAASGHAPHPYMWGPPQHMMPPYGPPYAAIYAHGGVYAHPGVPLVSPLSLCPGITIDWVHLRMFCPLFEKGAALVRVWGLLCFLAAYSSCVGSLGWILDLICLAMQAGTPFMETPTKSSGHTDQGTLKKLKGFDGLAMSIGNSNANSADGGANHVQSQSVETETSSDTSNGNTAGAGRVRKRSHEKTPTLGGDGKTETQNSPDVPPGVNKAGPAVMPPNEAWLQNERELKRERRKQSNRESARRSRLRRQAEAEELSVKVESLNADNMTLKSEISRLTDISEKLKLENASLMDKMKNAKGGRTDAVISTKVSEKRVPGGTENLLSRVNNSGSVDRSDEGNEMYEKSSKSGAKLHQLLDASPRADAVAAR</sequence>
<evidence type="ECO:0000256" key="2">
    <source>
        <dbReference type="ARBA" id="ARBA00007163"/>
    </source>
</evidence>
<dbReference type="GO" id="GO:0005634">
    <property type="term" value="C:nucleus"/>
    <property type="evidence" value="ECO:0007669"/>
    <property type="project" value="UniProtKB-SubCell"/>
</dbReference>
<keyword evidence="6" id="KW-0539">Nucleus</keyword>
<dbReference type="Pfam" id="PF00170">
    <property type="entry name" value="bZIP_1"/>
    <property type="match status" value="1"/>
</dbReference>
<dbReference type="OrthoDB" id="1642657at2759"/>
<dbReference type="GO" id="GO:0003700">
    <property type="term" value="F:DNA-binding transcription factor activity"/>
    <property type="evidence" value="ECO:0007669"/>
    <property type="project" value="InterPro"/>
</dbReference>
<feature type="compositionally biased region" description="Polar residues" evidence="7">
    <location>
        <begin position="204"/>
        <end position="223"/>
    </location>
</feature>
<feature type="compositionally biased region" description="Low complexity" evidence="7">
    <location>
        <begin position="194"/>
        <end position="203"/>
    </location>
</feature>
<feature type="non-terminal residue" evidence="9">
    <location>
        <position position="1"/>
    </location>
</feature>
<dbReference type="Proteomes" id="UP000428333">
    <property type="component" value="Linkage Group LG05"/>
</dbReference>
<evidence type="ECO:0000259" key="8">
    <source>
        <dbReference type="PROSITE" id="PS50217"/>
    </source>
</evidence>
<protein>
    <recommendedName>
        <fullName evidence="8">BZIP domain-containing protein</fullName>
    </recommendedName>
</protein>